<dbReference type="GO" id="GO:0016301">
    <property type="term" value="F:kinase activity"/>
    <property type="evidence" value="ECO:0007669"/>
    <property type="project" value="UniProtKB-KW"/>
</dbReference>
<proteinExistence type="predicted"/>
<dbReference type="PANTHER" id="PTHR44167:SF31">
    <property type="entry name" value="PROTEIN CBG02007"/>
    <property type="match status" value="1"/>
</dbReference>
<sequence>MKNHSWMKQCNVPPGTLVTGKWHKQRYRVVKRLGSGANGVVYLAKGKDGYSALKMSDDSMSIMAEVNVLKAFSQVQGPSLGPSLLDVDDWEQPAAARALPFYVMEYIEGPVLLDFINNKGSHWSAVLIVQLLDILDQMHRQGWVFGDLKPENLIVSTPRTRIRCIDVGGTTKQGRSIKEFTEFFDRGYWGLGSRKAEPSYDLFSTAMLMINSYYPSRFVKNGNGLEQLHHMIRKNSGLLQYERVLHKALEGKYRSAAEMKNDLLGILSAPRSSRKTQAKSRQGHGKKKGSMIETAGVLFITTFLYGLYIYLFLL</sequence>
<keyword evidence="1" id="KW-0547">Nucleotide-binding</keyword>
<dbReference type="Pfam" id="PF00069">
    <property type="entry name" value="Pkinase"/>
    <property type="match status" value="1"/>
</dbReference>
<keyword evidence="2" id="KW-0812">Transmembrane</keyword>
<evidence type="ECO:0000256" key="1">
    <source>
        <dbReference type="PROSITE-ProRule" id="PRU10141"/>
    </source>
</evidence>
<keyword evidence="5" id="KW-1185">Reference proteome</keyword>
<dbReference type="SUPFAM" id="SSF56112">
    <property type="entry name" value="Protein kinase-like (PK-like)"/>
    <property type="match status" value="1"/>
</dbReference>
<keyword evidence="1" id="KW-0067">ATP-binding</keyword>
<organism evidence="4 5">
    <name type="scientific">Siminovitchia sediminis</name>
    <dbReference type="NCBI Taxonomy" id="1274353"/>
    <lineage>
        <taxon>Bacteria</taxon>
        <taxon>Bacillati</taxon>
        <taxon>Bacillota</taxon>
        <taxon>Bacilli</taxon>
        <taxon>Bacillales</taxon>
        <taxon>Bacillaceae</taxon>
        <taxon>Siminovitchia</taxon>
    </lineage>
</organism>
<keyword evidence="2" id="KW-0472">Membrane</keyword>
<dbReference type="PROSITE" id="PS00107">
    <property type="entry name" value="PROTEIN_KINASE_ATP"/>
    <property type="match status" value="1"/>
</dbReference>
<protein>
    <submittedName>
        <fullName evidence="4">Protein kinase family protein</fullName>
    </submittedName>
</protein>
<keyword evidence="4" id="KW-0808">Transferase</keyword>
<evidence type="ECO:0000259" key="3">
    <source>
        <dbReference type="PROSITE" id="PS50011"/>
    </source>
</evidence>
<dbReference type="RefSeq" id="WP_380773123.1">
    <property type="nucleotide sequence ID" value="NZ_JBHUEO010000014.1"/>
</dbReference>
<dbReference type="PROSITE" id="PS50011">
    <property type="entry name" value="PROTEIN_KINASE_DOM"/>
    <property type="match status" value="1"/>
</dbReference>
<dbReference type="EMBL" id="JBHUEO010000014">
    <property type="protein sequence ID" value="MFD1706508.1"/>
    <property type="molecule type" value="Genomic_DNA"/>
</dbReference>
<dbReference type="InterPro" id="IPR017441">
    <property type="entry name" value="Protein_kinase_ATP_BS"/>
</dbReference>
<feature type="domain" description="Protein kinase" evidence="3">
    <location>
        <begin position="27"/>
        <end position="287"/>
    </location>
</feature>
<dbReference type="InterPro" id="IPR000719">
    <property type="entry name" value="Prot_kinase_dom"/>
</dbReference>
<dbReference type="SMART" id="SM00220">
    <property type="entry name" value="S_TKc"/>
    <property type="match status" value="1"/>
</dbReference>
<name>A0ABW4KH85_9BACI</name>
<feature type="binding site" evidence="1">
    <location>
        <position position="54"/>
    </location>
    <ligand>
        <name>ATP</name>
        <dbReference type="ChEBI" id="CHEBI:30616"/>
    </ligand>
</feature>
<accession>A0ABW4KH85</accession>
<dbReference type="InterPro" id="IPR011009">
    <property type="entry name" value="Kinase-like_dom_sf"/>
</dbReference>
<feature type="transmembrane region" description="Helical" evidence="2">
    <location>
        <begin position="291"/>
        <end position="313"/>
    </location>
</feature>
<keyword evidence="2" id="KW-1133">Transmembrane helix</keyword>
<dbReference type="PANTHER" id="PTHR44167">
    <property type="entry name" value="OVARIAN-SPECIFIC SERINE/THREONINE-PROTEIN KINASE LOK-RELATED"/>
    <property type="match status" value="1"/>
</dbReference>
<evidence type="ECO:0000313" key="5">
    <source>
        <dbReference type="Proteomes" id="UP001597301"/>
    </source>
</evidence>
<keyword evidence="4" id="KW-0418">Kinase</keyword>
<gene>
    <name evidence="4" type="ORF">ACFSCZ_07040</name>
</gene>
<evidence type="ECO:0000256" key="2">
    <source>
        <dbReference type="SAM" id="Phobius"/>
    </source>
</evidence>
<dbReference type="Proteomes" id="UP001597301">
    <property type="component" value="Unassembled WGS sequence"/>
</dbReference>
<evidence type="ECO:0000313" key="4">
    <source>
        <dbReference type="EMBL" id="MFD1706508.1"/>
    </source>
</evidence>
<dbReference type="Gene3D" id="1.10.510.10">
    <property type="entry name" value="Transferase(Phosphotransferase) domain 1"/>
    <property type="match status" value="1"/>
</dbReference>
<reference evidence="5" key="1">
    <citation type="journal article" date="2019" name="Int. J. Syst. Evol. Microbiol.">
        <title>The Global Catalogue of Microorganisms (GCM) 10K type strain sequencing project: providing services to taxonomists for standard genome sequencing and annotation.</title>
        <authorList>
            <consortium name="The Broad Institute Genomics Platform"/>
            <consortium name="The Broad Institute Genome Sequencing Center for Infectious Disease"/>
            <person name="Wu L."/>
            <person name="Ma J."/>
        </authorList>
    </citation>
    <scope>NUCLEOTIDE SEQUENCE [LARGE SCALE GENOMIC DNA]</scope>
    <source>
        <strain evidence="5">CGMCC 1.12295</strain>
    </source>
</reference>
<comment type="caution">
    <text evidence="4">The sequence shown here is derived from an EMBL/GenBank/DDBJ whole genome shotgun (WGS) entry which is preliminary data.</text>
</comment>